<proteinExistence type="predicted"/>
<dbReference type="InterPro" id="IPR047650">
    <property type="entry name" value="Transpos_IS110"/>
</dbReference>
<dbReference type="PANTHER" id="PTHR33055">
    <property type="entry name" value="TRANSPOSASE FOR INSERTION SEQUENCE ELEMENT IS1111A"/>
    <property type="match status" value="1"/>
</dbReference>
<evidence type="ECO:0000259" key="3">
    <source>
        <dbReference type="Pfam" id="PF02371"/>
    </source>
</evidence>
<reference evidence="4 5" key="1">
    <citation type="submission" date="2016-10" db="EMBL/GenBank/DDBJ databases">
        <authorList>
            <person name="de Groot N.N."/>
        </authorList>
    </citation>
    <scope>NUCLEOTIDE SEQUENCE [LARGE SCALE GENOMIC DNA]</scope>
    <source>
        <strain evidence="4 5">DSM 43019</strain>
    </source>
</reference>
<dbReference type="OrthoDB" id="4337860at2"/>
<feature type="domain" description="Transposase IS116/IS110/IS902 C-terminal" evidence="3">
    <location>
        <begin position="222"/>
        <end position="306"/>
    </location>
</feature>
<evidence type="ECO:0000259" key="2">
    <source>
        <dbReference type="Pfam" id="PF01548"/>
    </source>
</evidence>
<dbReference type="GO" id="GO:0003677">
    <property type="term" value="F:DNA binding"/>
    <property type="evidence" value="ECO:0007669"/>
    <property type="project" value="InterPro"/>
</dbReference>
<evidence type="ECO:0000313" key="5">
    <source>
        <dbReference type="Proteomes" id="UP000199645"/>
    </source>
</evidence>
<dbReference type="NCBIfam" id="NF033542">
    <property type="entry name" value="transpos_IS110"/>
    <property type="match status" value="1"/>
</dbReference>
<dbReference type="AlphaFoldDB" id="A0A1I2KJM4"/>
<keyword evidence="5" id="KW-1185">Reference proteome</keyword>
<dbReference type="Proteomes" id="UP000199645">
    <property type="component" value="Unassembled WGS sequence"/>
</dbReference>
<dbReference type="InterPro" id="IPR002525">
    <property type="entry name" value="Transp_IS110-like_N"/>
</dbReference>
<dbReference type="InterPro" id="IPR003346">
    <property type="entry name" value="Transposase_20"/>
</dbReference>
<sequence>MGQVVIGVDPHKRSATIEVIDQRERVLGKGRFGTDTDGYQAMLAAGREHTDRIWAVEGCSGIGRHVAQRLVADGETVLDVPAKLSARARVFSTGQGRKTDPVDAHSVAVVALRTSDLRQVVVDDTTVALRLLVDRRDQLGRARTEAVSRLHHLLLELVPGGAKKFLSAQQARALLNTVRPRDVVGKTRRWLASELIHELVTIDKKIKVANAELTELVDSTGSRLRTLHGIGPSGAARLIGDIGDVSRFTGRGHFASWNGTAPIDASSGDQNRHRLSRAGNRRINRVLHIMAVVQLRNDTEGRRYYRRKLAEGKTTMEAMRALKRRLSDVVYRLMTADAKRLRTGPGGQVGATLQSGAADPNPKADTSEKSLPGPAEDHLRTPLLTAS</sequence>
<dbReference type="Pfam" id="PF02371">
    <property type="entry name" value="Transposase_20"/>
    <property type="match status" value="1"/>
</dbReference>
<dbReference type="GO" id="GO:0006313">
    <property type="term" value="P:DNA transposition"/>
    <property type="evidence" value="ECO:0007669"/>
    <property type="project" value="InterPro"/>
</dbReference>
<feature type="domain" description="Transposase IS110-like N-terminal" evidence="2">
    <location>
        <begin position="6"/>
        <end position="159"/>
    </location>
</feature>
<organism evidence="4 5">
    <name type="scientific">Actinoplanes philippinensis</name>
    <dbReference type="NCBI Taxonomy" id="35752"/>
    <lineage>
        <taxon>Bacteria</taxon>
        <taxon>Bacillati</taxon>
        <taxon>Actinomycetota</taxon>
        <taxon>Actinomycetes</taxon>
        <taxon>Micromonosporales</taxon>
        <taxon>Micromonosporaceae</taxon>
        <taxon>Actinoplanes</taxon>
    </lineage>
</organism>
<evidence type="ECO:0000256" key="1">
    <source>
        <dbReference type="SAM" id="MobiDB-lite"/>
    </source>
</evidence>
<gene>
    <name evidence="4" type="ORF">SAMN05421541_116152</name>
</gene>
<dbReference type="STRING" id="35752.SAMN05421541_116152"/>
<dbReference type="PANTHER" id="PTHR33055:SF16">
    <property type="entry name" value="TRANSPOSASE FOR INSERTION SEQUENCE ELEMENT IS1547"/>
    <property type="match status" value="1"/>
</dbReference>
<dbReference type="RefSeq" id="WP_093620584.1">
    <property type="nucleotide sequence ID" value="NZ_BOMT01000086.1"/>
</dbReference>
<accession>A0A1I2KJM4</accession>
<dbReference type="GO" id="GO:0004803">
    <property type="term" value="F:transposase activity"/>
    <property type="evidence" value="ECO:0007669"/>
    <property type="project" value="InterPro"/>
</dbReference>
<dbReference type="EMBL" id="FONV01000016">
    <property type="protein sequence ID" value="SFF65126.1"/>
    <property type="molecule type" value="Genomic_DNA"/>
</dbReference>
<dbReference type="Pfam" id="PF01548">
    <property type="entry name" value="DEDD_Tnp_IS110"/>
    <property type="match status" value="1"/>
</dbReference>
<name>A0A1I2KJM4_9ACTN</name>
<feature type="region of interest" description="Disordered" evidence="1">
    <location>
        <begin position="341"/>
        <end position="387"/>
    </location>
</feature>
<protein>
    <submittedName>
        <fullName evidence="4">Transposase</fullName>
    </submittedName>
</protein>
<evidence type="ECO:0000313" key="4">
    <source>
        <dbReference type="EMBL" id="SFF65126.1"/>
    </source>
</evidence>